<gene>
    <name evidence="3" type="ORF">ACFFTR_16985</name>
</gene>
<comment type="caution">
    <text evidence="3">The sequence shown here is derived from an EMBL/GenBank/DDBJ whole genome shotgun (WGS) entry which is preliminary data.</text>
</comment>
<dbReference type="Pfam" id="PF02698">
    <property type="entry name" value="DUF218"/>
    <property type="match status" value="1"/>
</dbReference>
<dbReference type="EMBL" id="JBHMCA010000031">
    <property type="protein sequence ID" value="MFB9444772.1"/>
    <property type="molecule type" value="Genomic_DNA"/>
</dbReference>
<dbReference type="InterPro" id="IPR003848">
    <property type="entry name" value="DUF218"/>
</dbReference>
<sequence length="238" mass="25833">MSTPPAVKQEQKPLRWYRRRRVLLRLSLSVIVVAAIALTPTVWVRIMSSGRLVAVADAPTADVAIVFGAEVAPGGQEPKPFLRNRLDTAAALVTTGKVRALLISGDAQGSSGNEVRVMGDYLSRKGVEPSRVVVDPYGLDTYDTCRRAHDVYGVRRALLVSQDLHLYRAVTLCRDLGVDAWGVPSGCEGCRTLTIWKNQLRDVAAAWKAAWDATTDRPPAVVSPADPTLQQAIDAHTP</sequence>
<dbReference type="PANTHER" id="PTHR30336">
    <property type="entry name" value="INNER MEMBRANE PROTEIN, PROBABLE PERMEASE"/>
    <property type="match status" value="1"/>
</dbReference>
<dbReference type="Proteomes" id="UP001589608">
    <property type="component" value="Unassembled WGS sequence"/>
</dbReference>
<dbReference type="InterPro" id="IPR051599">
    <property type="entry name" value="Cell_Envelope_Assoc"/>
</dbReference>
<evidence type="ECO:0000256" key="1">
    <source>
        <dbReference type="SAM" id="Phobius"/>
    </source>
</evidence>
<evidence type="ECO:0000259" key="2">
    <source>
        <dbReference type="Pfam" id="PF02698"/>
    </source>
</evidence>
<evidence type="ECO:0000313" key="3">
    <source>
        <dbReference type="EMBL" id="MFB9444772.1"/>
    </source>
</evidence>
<evidence type="ECO:0000313" key="4">
    <source>
        <dbReference type="Proteomes" id="UP001589608"/>
    </source>
</evidence>
<feature type="domain" description="DUF218" evidence="2">
    <location>
        <begin position="62"/>
        <end position="192"/>
    </location>
</feature>
<proteinExistence type="predicted"/>
<dbReference type="RefSeq" id="WP_223097803.1">
    <property type="nucleotide sequence ID" value="NZ_CP061913.1"/>
</dbReference>
<organism evidence="3 4">
    <name type="scientific">Dactylosporangium vinaceum</name>
    <dbReference type="NCBI Taxonomy" id="53362"/>
    <lineage>
        <taxon>Bacteria</taxon>
        <taxon>Bacillati</taxon>
        <taxon>Actinomycetota</taxon>
        <taxon>Actinomycetes</taxon>
        <taxon>Micromonosporales</taxon>
        <taxon>Micromonosporaceae</taxon>
        <taxon>Dactylosporangium</taxon>
    </lineage>
</organism>
<accession>A0ABV5M7G1</accession>
<reference evidence="3 4" key="1">
    <citation type="submission" date="2024-09" db="EMBL/GenBank/DDBJ databases">
        <authorList>
            <person name="Sun Q."/>
            <person name="Mori K."/>
        </authorList>
    </citation>
    <scope>NUCLEOTIDE SEQUENCE [LARGE SCALE GENOMIC DNA]</scope>
    <source>
        <strain evidence="3 4">JCM 3307</strain>
    </source>
</reference>
<name>A0ABV5M7G1_9ACTN</name>
<feature type="transmembrane region" description="Helical" evidence="1">
    <location>
        <begin position="22"/>
        <end position="43"/>
    </location>
</feature>
<dbReference type="CDD" id="cd06259">
    <property type="entry name" value="YdcF-like"/>
    <property type="match status" value="1"/>
</dbReference>
<keyword evidence="4" id="KW-1185">Reference proteome</keyword>
<dbReference type="PANTHER" id="PTHR30336:SF6">
    <property type="entry name" value="INTEGRAL MEMBRANE PROTEIN"/>
    <property type="match status" value="1"/>
</dbReference>
<protein>
    <submittedName>
        <fullName evidence="3">Vancomycin high temperature exclusion protein</fullName>
    </submittedName>
</protein>
<keyword evidence="1" id="KW-0812">Transmembrane</keyword>
<keyword evidence="1" id="KW-0472">Membrane</keyword>
<keyword evidence="1" id="KW-1133">Transmembrane helix</keyword>